<evidence type="ECO:0000313" key="3">
    <source>
        <dbReference type="Proteomes" id="UP001153365"/>
    </source>
</evidence>
<dbReference type="EMBL" id="CALTRL010005821">
    <property type="protein sequence ID" value="CAH7686881.1"/>
    <property type="molecule type" value="Genomic_DNA"/>
</dbReference>
<dbReference type="AlphaFoldDB" id="A0AAV0BHR4"/>
<proteinExistence type="predicted"/>
<gene>
    <name evidence="2" type="ORF">PPACK8108_LOCUS21588</name>
</gene>
<comment type="caution">
    <text evidence="2">The sequence shown here is derived from an EMBL/GenBank/DDBJ whole genome shotgun (WGS) entry which is preliminary data.</text>
</comment>
<keyword evidence="3" id="KW-1185">Reference proteome</keyword>
<reference evidence="2" key="1">
    <citation type="submission" date="2022-06" db="EMBL/GenBank/DDBJ databases">
        <authorList>
            <consortium name="SYNGENTA / RWTH Aachen University"/>
        </authorList>
    </citation>
    <scope>NUCLEOTIDE SEQUENCE</scope>
</reference>
<feature type="region of interest" description="Disordered" evidence="1">
    <location>
        <begin position="313"/>
        <end position="338"/>
    </location>
</feature>
<dbReference type="Proteomes" id="UP001153365">
    <property type="component" value="Unassembled WGS sequence"/>
</dbReference>
<sequence length="378" mass="42179">MLTQIGRMIDSYLGQSLDLDDRSNLEVREGFGEEQYEAGKSTKEVCYGKTPTSTKLTTRVKLEFPKTVFRDSCQEIIDSISAKHPFEECILNLDLVKIKIDVYQPTNTSCQNQQYSSVVTGYQTCWSQSQQTAGLSNSKEVTEMIGQRLDLSGSGGWPKAGECPPTCINGLLWTPNSESVMGIGKEYNTPIAKDQPLIQLYKKQADVFRQAEIEIWDGPWSGTGKVEGSGGSCANDVVLARHEAALFGLEKIGIRRNNSSRVLTGARKSQKEESAGVVSVVDGILEMIRAQVKIWGLPVIGMDVWPKRPEMELGTDKRTEEQRIQDKEDIGLQGKEADEDKRTIRGEALVLKINNINNNKKKINKKKDSKNNKEKEKK</sequence>
<evidence type="ECO:0000256" key="1">
    <source>
        <dbReference type="SAM" id="MobiDB-lite"/>
    </source>
</evidence>
<accession>A0AAV0BHR4</accession>
<protein>
    <submittedName>
        <fullName evidence="2">Uncharacterized protein</fullName>
    </submittedName>
</protein>
<evidence type="ECO:0000313" key="2">
    <source>
        <dbReference type="EMBL" id="CAH7686881.1"/>
    </source>
</evidence>
<organism evidence="2 3">
    <name type="scientific">Phakopsora pachyrhizi</name>
    <name type="common">Asian soybean rust disease fungus</name>
    <dbReference type="NCBI Taxonomy" id="170000"/>
    <lineage>
        <taxon>Eukaryota</taxon>
        <taxon>Fungi</taxon>
        <taxon>Dikarya</taxon>
        <taxon>Basidiomycota</taxon>
        <taxon>Pucciniomycotina</taxon>
        <taxon>Pucciniomycetes</taxon>
        <taxon>Pucciniales</taxon>
        <taxon>Phakopsoraceae</taxon>
        <taxon>Phakopsora</taxon>
    </lineage>
</organism>
<name>A0AAV0BHR4_PHAPC</name>